<gene>
    <name evidence="8" type="ORF">POCULU_LOCUS7181</name>
</gene>
<comment type="caution">
    <text evidence="8">The sequence shown here is derived from an EMBL/GenBank/DDBJ whole genome shotgun (WGS) entry which is preliminary data.</text>
</comment>
<comment type="subunit">
    <text evidence="5">Homodimer.</text>
</comment>
<comment type="function">
    <text evidence="5">Involved in the regulation of telomere length, clustering and has a specific role in telomere position effect (TPE).</text>
</comment>
<feature type="domain" description="TERF2-interacting telomeric protein 1 Myb" evidence="7">
    <location>
        <begin position="71"/>
        <end position="124"/>
    </location>
</feature>
<evidence type="ECO:0000256" key="4">
    <source>
        <dbReference type="ARBA" id="ARBA00023242"/>
    </source>
</evidence>
<feature type="compositionally biased region" description="Low complexity" evidence="6">
    <location>
        <begin position="233"/>
        <end position="242"/>
    </location>
</feature>
<feature type="region of interest" description="Disordered" evidence="6">
    <location>
        <begin position="1"/>
        <end position="43"/>
    </location>
</feature>
<evidence type="ECO:0000259" key="7">
    <source>
        <dbReference type="Pfam" id="PF08914"/>
    </source>
</evidence>
<accession>A0A9N9C8T8</accession>
<keyword evidence="9" id="KW-1185">Reference proteome</keyword>
<evidence type="ECO:0000313" key="8">
    <source>
        <dbReference type="EMBL" id="CAG8595261.1"/>
    </source>
</evidence>
<sequence>MARTPNRSEHSERDEPTSVDERSTRTPEGSVTSVESNKAEPSPDIQLSFVSAERIIQTPPVKQRKRLRLAFTPTEDELLYNYVLRKYEENYSIKGMVIYKALALEHPRHTAHAWRDRAINRIAPLLVTESPRERDRTRKASRSKFTAEDDQFLCDWVIEKQQERESISGNAIYRDLAHEHSHHTFHSWRDRVLRVIIPQLKKNGQWPEENTVTVENEMTMRQRRYEENRENDSCNNDSGSSDDIAERVKRRRGKMKEVENHNRDRHKAESETEEECEHETCAQKRVKSSTSRRVTAKISN</sequence>
<dbReference type="OrthoDB" id="435460at2759"/>
<proteinExistence type="inferred from homology"/>
<dbReference type="GO" id="GO:0031848">
    <property type="term" value="P:protection from non-homologous end joining at telomere"/>
    <property type="evidence" value="ECO:0007669"/>
    <property type="project" value="TreeGrafter"/>
</dbReference>
<name>A0A9N9C8T8_9GLOM</name>
<keyword evidence="2 5" id="KW-0158">Chromosome</keyword>
<feature type="compositionally biased region" description="Basic and acidic residues" evidence="6">
    <location>
        <begin position="1"/>
        <end position="25"/>
    </location>
</feature>
<dbReference type="AlphaFoldDB" id="A0A9N9C8T8"/>
<evidence type="ECO:0000256" key="6">
    <source>
        <dbReference type="SAM" id="MobiDB-lite"/>
    </source>
</evidence>
<dbReference type="Gene3D" id="1.10.10.60">
    <property type="entry name" value="Homeodomain-like"/>
    <property type="match status" value="2"/>
</dbReference>
<dbReference type="InterPro" id="IPR015010">
    <property type="entry name" value="TERF2IP_Myb"/>
</dbReference>
<dbReference type="PANTHER" id="PTHR16466">
    <property type="entry name" value="TELOMERE REPEAT-BINDING FACTOR 2-INTERACTING PROTEIN 1"/>
    <property type="match status" value="1"/>
</dbReference>
<comment type="subcellular location">
    <subcellularLocation>
        <location evidence="5">Nucleus</location>
    </subcellularLocation>
    <subcellularLocation>
        <location evidence="5">Chromosome</location>
        <location evidence="5">Telomere</location>
    </subcellularLocation>
</comment>
<dbReference type="PANTHER" id="PTHR16466:SF6">
    <property type="entry name" value="TELOMERIC REPEAT-BINDING FACTOR 2-INTERACTING PROTEIN 1"/>
    <property type="match status" value="1"/>
</dbReference>
<dbReference type="GO" id="GO:0070187">
    <property type="term" value="C:shelterin complex"/>
    <property type="evidence" value="ECO:0007669"/>
    <property type="project" value="TreeGrafter"/>
</dbReference>
<organism evidence="8 9">
    <name type="scientific">Paraglomus occultum</name>
    <dbReference type="NCBI Taxonomy" id="144539"/>
    <lineage>
        <taxon>Eukaryota</taxon>
        <taxon>Fungi</taxon>
        <taxon>Fungi incertae sedis</taxon>
        <taxon>Mucoromycota</taxon>
        <taxon>Glomeromycotina</taxon>
        <taxon>Glomeromycetes</taxon>
        <taxon>Paraglomerales</taxon>
        <taxon>Paraglomeraceae</taxon>
        <taxon>Paraglomus</taxon>
    </lineage>
</organism>
<evidence type="ECO:0000313" key="9">
    <source>
        <dbReference type="Proteomes" id="UP000789572"/>
    </source>
</evidence>
<dbReference type="Proteomes" id="UP000789572">
    <property type="component" value="Unassembled WGS sequence"/>
</dbReference>
<reference evidence="8" key="1">
    <citation type="submission" date="2021-06" db="EMBL/GenBank/DDBJ databases">
        <authorList>
            <person name="Kallberg Y."/>
            <person name="Tangrot J."/>
            <person name="Rosling A."/>
        </authorList>
    </citation>
    <scope>NUCLEOTIDE SEQUENCE</scope>
    <source>
        <strain evidence="8">IA702</strain>
    </source>
</reference>
<feature type="domain" description="TERF2-interacting telomeric protein 1 Myb" evidence="7">
    <location>
        <begin position="145"/>
        <end position="201"/>
    </location>
</feature>
<dbReference type="InterPro" id="IPR039595">
    <property type="entry name" value="TE2IP/Rap1"/>
</dbReference>
<evidence type="ECO:0000256" key="1">
    <source>
        <dbReference type="ARBA" id="ARBA00010467"/>
    </source>
</evidence>
<dbReference type="InterPro" id="IPR009057">
    <property type="entry name" value="Homeodomain-like_sf"/>
</dbReference>
<evidence type="ECO:0000256" key="2">
    <source>
        <dbReference type="ARBA" id="ARBA00022454"/>
    </source>
</evidence>
<keyword evidence="3 5" id="KW-0779">Telomere</keyword>
<dbReference type="EMBL" id="CAJVPJ010001539">
    <property type="protein sequence ID" value="CAG8595261.1"/>
    <property type="molecule type" value="Genomic_DNA"/>
</dbReference>
<dbReference type="Pfam" id="PF08914">
    <property type="entry name" value="Myb_Rap1"/>
    <property type="match status" value="2"/>
</dbReference>
<protein>
    <recommendedName>
        <fullName evidence="5">DNA-binding protein RAP1</fullName>
    </recommendedName>
</protein>
<feature type="compositionally biased region" description="Polar residues" evidence="6">
    <location>
        <begin position="288"/>
        <end position="300"/>
    </location>
</feature>
<feature type="compositionally biased region" description="Polar residues" evidence="6">
    <location>
        <begin position="26"/>
        <end position="36"/>
    </location>
</feature>
<feature type="compositionally biased region" description="Basic and acidic residues" evidence="6">
    <location>
        <begin position="255"/>
        <end position="270"/>
    </location>
</feature>
<evidence type="ECO:0000256" key="3">
    <source>
        <dbReference type="ARBA" id="ARBA00022895"/>
    </source>
</evidence>
<comment type="similarity">
    <text evidence="1 5">Belongs to the RAP1 family.</text>
</comment>
<feature type="region of interest" description="Disordered" evidence="6">
    <location>
        <begin position="224"/>
        <end position="300"/>
    </location>
</feature>
<dbReference type="GO" id="GO:0010833">
    <property type="term" value="P:telomere maintenance via telomere lengthening"/>
    <property type="evidence" value="ECO:0007669"/>
    <property type="project" value="UniProtKB-UniRule"/>
</dbReference>
<dbReference type="GO" id="GO:0042162">
    <property type="term" value="F:telomeric DNA binding"/>
    <property type="evidence" value="ECO:0007669"/>
    <property type="project" value="TreeGrafter"/>
</dbReference>
<dbReference type="SUPFAM" id="SSF46689">
    <property type="entry name" value="Homeodomain-like"/>
    <property type="match status" value="2"/>
</dbReference>
<evidence type="ECO:0000256" key="5">
    <source>
        <dbReference type="RuleBase" id="RU367107"/>
    </source>
</evidence>
<dbReference type="CDD" id="cd11655">
    <property type="entry name" value="rap1_myb-like"/>
    <property type="match status" value="2"/>
</dbReference>
<keyword evidence="4 5" id="KW-0539">Nucleus</keyword>